<keyword evidence="2" id="KW-1133">Transmembrane helix</keyword>
<comment type="caution">
    <text evidence="3">The sequence shown here is derived from an EMBL/GenBank/DDBJ whole genome shotgun (WGS) entry which is preliminary data.</text>
</comment>
<accession>A0ABP8JJM6</accession>
<evidence type="ECO:0000313" key="3">
    <source>
        <dbReference type="EMBL" id="GAA4391794.1"/>
    </source>
</evidence>
<evidence type="ECO:0000313" key="4">
    <source>
        <dbReference type="Proteomes" id="UP001500642"/>
    </source>
</evidence>
<dbReference type="RefSeq" id="WP_345031706.1">
    <property type="nucleotide sequence ID" value="NZ_BAABGL010000014.1"/>
</dbReference>
<sequence length="106" mass="11240">MDSTRTDSPQRTGSERNNWLLLALVALVSFGGAVLYAVVDDPDSPIYLAYFVVMAAAVAGIAFWWFGAHPPRLSGPRWGTSGSSSSSSPVGRCSAWFPARAPSPHG</sequence>
<keyword evidence="2" id="KW-0812">Transmembrane</keyword>
<reference evidence="4" key="1">
    <citation type="journal article" date="2019" name="Int. J. Syst. Evol. Microbiol.">
        <title>The Global Catalogue of Microorganisms (GCM) 10K type strain sequencing project: providing services to taxonomists for standard genome sequencing and annotation.</title>
        <authorList>
            <consortium name="The Broad Institute Genomics Platform"/>
            <consortium name="The Broad Institute Genome Sequencing Center for Infectious Disease"/>
            <person name="Wu L."/>
            <person name="Ma J."/>
        </authorList>
    </citation>
    <scope>NUCLEOTIDE SEQUENCE [LARGE SCALE GENOMIC DNA]</scope>
    <source>
        <strain evidence="4">JCM 17808</strain>
    </source>
</reference>
<keyword evidence="4" id="KW-1185">Reference proteome</keyword>
<proteinExistence type="predicted"/>
<feature type="transmembrane region" description="Helical" evidence="2">
    <location>
        <begin position="45"/>
        <end position="67"/>
    </location>
</feature>
<protein>
    <submittedName>
        <fullName evidence="3">Uncharacterized protein</fullName>
    </submittedName>
</protein>
<evidence type="ECO:0000256" key="1">
    <source>
        <dbReference type="SAM" id="MobiDB-lite"/>
    </source>
</evidence>
<feature type="transmembrane region" description="Helical" evidence="2">
    <location>
        <begin position="20"/>
        <end position="39"/>
    </location>
</feature>
<keyword evidence="2" id="KW-0472">Membrane</keyword>
<gene>
    <name evidence="3" type="ORF">GCM10023167_19380</name>
</gene>
<organism evidence="3 4">
    <name type="scientific">Brevibacterium pityocampae</name>
    <dbReference type="NCBI Taxonomy" id="506594"/>
    <lineage>
        <taxon>Bacteria</taxon>
        <taxon>Bacillati</taxon>
        <taxon>Actinomycetota</taxon>
        <taxon>Actinomycetes</taxon>
        <taxon>Micrococcales</taxon>
        <taxon>Brevibacteriaceae</taxon>
        <taxon>Brevibacterium</taxon>
    </lineage>
</organism>
<name>A0ABP8JJM6_9MICO</name>
<feature type="compositionally biased region" description="Low complexity" evidence="1">
    <location>
        <begin position="77"/>
        <end position="94"/>
    </location>
</feature>
<dbReference type="Proteomes" id="UP001500642">
    <property type="component" value="Unassembled WGS sequence"/>
</dbReference>
<feature type="region of interest" description="Disordered" evidence="1">
    <location>
        <begin position="77"/>
        <end position="106"/>
    </location>
</feature>
<evidence type="ECO:0000256" key="2">
    <source>
        <dbReference type="SAM" id="Phobius"/>
    </source>
</evidence>
<dbReference type="EMBL" id="BAABGL010000014">
    <property type="protein sequence ID" value="GAA4391794.1"/>
    <property type="molecule type" value="Genomic_DNA"/>
</dbReference>